<dbReference type="GO" id="GO:0015074">
    <property type="term" value="P:DNA integration"/>
    <property type="evidence" value="ECO:0007669"/>
    <property type="project" value="InterPro"/>
</dbReference>
<dbReference type="InterPro" id="IPR001584">
    <property type="entry name" value="Integrase_cat-core"/>
</dbReference>
<feature type="domain" description="Integrase catalytic" evidence="1">
    <location>
        <begin position="1"/>
        <end position="124"/>
    </location>
</feature>
<evidence type="ECO:0000313" key="3">
    <source>
        <dbReference type="Proteomes" id="UP000235145"/>
    </source>
</evidence>
<name>A0A9R1W3L1_LACSA</name>
<accession>A0A9R1W3L1</accession>
<comment type="caution">
    <text evidence="2">The sequence shown here is derived from an EMBL/GenBank/DDBJ whole genome shotgun (WGS) entry which is preliminary data.</text>
</comment>
<dbReference type="EMBL" id="NBSK02000003">
    <property type="protein sequence ID" value="KAJ0215580.1"/>
    <property type="molecule type" value="Genomic_DNA"/>
</dbReference>
<dbReference type="PANTHER" id="PTHR42648:SF25">
    <property type="entry name" value="RNA-DIRECTED DNA POLYMERASE"/>
    <property type="match status" value="1"/>
</dbReference>
<dbReference type="InterPro" id="IPR057670">
    <property type="entry name" value="SH3_retrovirus"/>
</dbReference>
<dbReference type="Gene3D" id="3.30.420.10">
    <property type="entry name" value="Ribonuclease H-like superfamily/Ribonuclease H"/>
    <property type="match status" value="1"/>
</dbReference>
<dbReference type="Proteomes" id="UP000235145">
    <property type="component" value="Unassembled WGS sequence"/>
</dbReference>
<dbReference type="InterPro" id="IPR012337">
    <property type="entry name" value="RNaseH-like_sf"/>
</dbReference>
<dbReference type="PROSITE" id="PS50994">
    <property type="entry name" value="INTEGRASE"/>
    <property type="match status" value="1"/>
</dbReference>
<dbReference type="Pfam" id="PF25597">
    <property type="entry name" value="SH3_retrovirus"/>
    <property type="match status" value="1"/>
</dbReference>
<dbReference type="PANTHER" id="PTHR42648">
    <property type="entry name" value="TRANSPOSASE, PUTATIVE-RELATED"/>
    <property type="match status" value="1"/>
</dbReference>
<gene>
    <name evidence="2" type="ORF">LSAT_V11C300101910</name>
</gene>
<reference evidence="2 3" key="1">
    <citation type="journal article" date="2017" name="Nat. Commun.">
        <title>Genome assembly with in vitro proximity ligation data and whole-genome triplication in lettuce.</title>
        <authorList>
            <person name="Reyes-Chin-Wo S."/>
            <person name="Wang Z."/>
            <person name="Yang X."/>
            <person name="Kozik A."/>
            <person name="Arikit S."/>
            <person name="Song C."/>
            <person name="Xia L."/>
            <person name="Froenicke L."/>
            <person name="Lavelle D.O."/>
            <person name="Truco M.J."/>
            <person name="Xia R."/>
            <person name="Zhu S."/>
            <person name="Xu C."/>
            <person name="Xu H."/>
            <person name="Xu X."/>
            <person name="Cox K."/>
            <person name="Korf I."/>
            <person name="Meyers B.C."/>
            <person name="Michelmore R.W."/>
        </authorList>
    </citation>
    <scope>NUCLEOTIDE SEQUENCE [LARGE SCALE GENOMIC DNA]</scope>
    <source>
        <strain evidence="3">cv. Salinas</strain>
        <tissue evidence="2">Seedlings</tissue>
    </source>
</reference>
<dbReference type="AlphaFoldDB" id="A0A9R1W3L1"/>
<dbReference type="SUPFAM" id="SSF53098">
    <property type="entry name" value="Ribonuclease H-like"/>
    <property type="match status" value="1"/>
</dbReference>
<protein>
    <recommendedName>
        <fullName evidence="1">Integrase catalytic domain-containing protein</fullName>
    </recommendedName>
</protein>
<dbReference type="GO" id="GO:0003676">
    <property type="term" value="F:nucleic acid binding"/>
    <property type="evidence" value="ECO:0007669"/>
    <property type="project" value="InterPro"/>
</dbReference>
<dbReference type="InterPro" id="IPR036397">
    <property type="entry name" value="RNaseH_sf"/>
</dbReference>
<organism evidence="2 3">
    <name type="scientific">Lactuca sativa</name>
    <name type="common">Garden lettuce</name>
    <dbReference type="NCBI Taxonomy" id="4236"/>
    <lineage>
        <taxon>Eukaryota</taxon>
        <taxon>Viridiplantae</taxon>
        <taxon>Streptophyta</taxon>
        <taxon>Embryophyta</taxon>
        <taxon>Tracheophyta</taxon>
        <taxon>Spermatophyta</taxon>
        <taxon>Magnoliopsida</taxon>
        <taxon>eudicotyledons</taxon>
        <taxon>Gunneridae</taxon>
        <taxon>Pentapetalae</taxon>
        <taxon>asterids</taxon>
        <taxon>campanulids</taxon>
        <taxon>Asterales</taxon>
        <taxon>Asteraceae</taxon>
        <taxon>Cichorioideae</taxon>
        <taxon>Cichorieae</taxon>
        <taxon>Lactucinae</taxon>
        <taxon>Lactuca</taxon>
    </lineage>
</organism>
<sequence length="259" mass="30267">MKTKDDVLQTFKMFRRKVETETGERIKVLRTDRGGEFLSNEFTKYCNETGLERHYTSPYSPQQNGVVERHNRTVLEMVRCNLKTMSMPHALWGEAVMYSVYVLNRVQTKALKNSTLYEMWTGRRPHIEHLRVFGCVAHMKVAKSHLKKLEDRSIRLLHLGVERGTKAYRLMDPNTGKMYISRDVIFDENQTWTWENSGKIKETPGITFIVEGFNFNDDIGDWVLDTPNQGNMASNLNEDWSILTSQMTWVTRVQANRVH</sequence>
<proteinExistence type="predicted"/>
<evidence type="ECO:0000259" key="1">
    <source>
        <dbReference type="PROSITE" id="PS50994"/>
    </source>
</evidence>
<dbReference type="InterPro" id="IPR039537">
    <property type="entry name" value="Retrotran_Ty1/copia-like"/>
</dbReference>
<keyword evidence="3" id="KW-1185">Reference proteome</keyword>
<evidence type="ECO:0000313" key="2">
    <source>
        <dbReference type="EMBL" id="KAJ0215580.1"/>
    </source>
</evidence>